<dbReference type="SUPFAM" id="SSF54060">
    <property type="entry name" value="His-Me finger endonucleases"/>
    <property type="match status" value="1"/>
</dbReference>
<organism evidence="2 3">
    <name type="scientific">Sutcliffiella horikoshii</name>
    <dbReference type="NCBI Taxonomy" id="79883"/>
    <lineage>
        <taxon>Bacteria</taxon>
        <taxon>Bacillati</taxon>
        <taxon>Bacillota</taxon>
        <taxon>Bacilli</taxon>
        <taxon>Bacillales</taxon>
        <taxon>Bacillaceae</taxon>
        <taxon>Sutcliffiella</taxon>
    </lineage>
</organism>
<dbReference type="InterPro" id="IPR044925">
    <property type="entry name" value="His-Me_finger_sf"/>
</dbReference>
<protein>
    <recommendedName>
        <fullName evidence="1">HNH nuclease domain-containing protein</fullName>
    </recommendedName>
</protein>
<accession>A0A5D4TKB7</accession>
<proteinExistence type="predicted"/>
<evidence type="ECO:0000313" key="3">
    <source>
        <dbReference type="Proteomes" id="UP000324517"/>
    </source>
</evidence>
<name>A0A5D4TKB7_9BACI</name>
<dbReference type="RefSeq" id="WP_148978257.1">
    <property type="nucleotide sequence ID" value="NZ_JBNILM010000001.1"/>
</dbReference>
<dbReference type="OrthoDB" id="2943738at2"/>
<dbReference type="Proteomes" id="UP000324517">
    <property type="component" value="Unassembled WGS sequence"/>
</dbReference>
<dbReference type="EMBL" id="VTET01000001">
    <property type="protein sequence ID" value="TYS74506.1"/>
    <property type="molecule type" value="Genomic_DNA"/>
</dbReference>
<evidence type="ECO:0000259" key="1">
    <source>
        <dbReference type="Pfam" id="PF13392"/>
    </source>
</evidence>
<dbReference type="Gene3D" id="3.90.75.20">
    <property type="match status" value="1"/>
</dbReference>
<dbReference type="AlphaFoldDB" id="A0A5D4TKB7"/>
<feature type="domain" description="HNH nuclease" evidence="1">
    <location>
        <begin position="84"/>
        <end position="136"/>
    </location>
</feature>
<sequence>MSYSDNAITKRLPNIEEVLHEMRMIPDYSPEDYLVHPKLGMIYSFVSGKWMLSNNPVGVGDKGYLLTKLRRKLDDGSYVSVPVYVHWAVFSAIYGRPINEIRHSGFNGELMEIDHIDRNVKNNNYENLRLVSSKENKENSSNRYWNKVRLSKELAAQIRDDFKSWTGTKLDFYKAKAAELNVTFRSVQNVVLSNTYKEITE</sequence>
<dbReference type="InterPro" id="IPR003615">
    <property type="entry name" value="HNH_nuc"/>
</dbReference>
<evidence type="ECO:0000313" key="2">
    <source>
        <dbReference type="EMBL" id="TYS74506.1"/>
    </source>
</evidence>
<dbReference type="CDD" id="cd00085">
    <property type="entry name" value="HNHc"/>
    <property type="match status" value="1"/>
</dbReference>
<dbReference type="Pfam" id="PF13392">
    <property type="entry name" value="HNH_3"/>
    <property type="match status" value="1"/>
</dbReference>
<reference evidence="2 3" key="1">
    <citation type="submission" date="2019-08" db="EMBL/GenBank/DDBJ databases">
        <title>Bacillus genomes from the desert of Cuatro Cienegas, Coahuila.</title>
        <authorList>
            <person name="Olmedo-Alvarez G."/>
        </authorList>
    </citation>
    <scope>NUCLEOTIDE SEQUENCE [LARGE SCALE GENOMIC DNA]</scope>
    <source>
        <strain evidence="2 3">CH98b_3T</strain>
    </source>
</reference>
<comment type="caution">
    <text evidence="2">The sequence shown here is derived from an EMBL/GenBank/DDBJ whole genome shotgun (WGS) entry which is preliminary data.</text>
</comment>
<gene>
    <name evidence="2" type="ORF">FZC75_02075</name>
</gene>